<gene>
    <name evidence="2" type="ORF">BSO21_15040</name>
</gene>
<evidence type="ECO:0000313" key="3">
    <source>
        <dbReference type="Proteomes" id="UP000187158"/>
    </source>
</evidence>
<dbReference type="EMBL" id="MPVP01000087">
    <property type="protein sequence ID" value="OMD33625.1"/>
    <property type="molecule type" value="Genomic_DNA"/>
</dbReference>
<feature type="compositionally biased region" description="Polar residues" evidence="1">
    <location>
        <begin position="127"/>
        <end position="149"/>
    </location>
</feature>
<protein>
    <recommendedName>
        <fullName evidence="4">Pre-toxin TG domain-containing protein</fullName>
    </recommendedName>
</protein>
<dbReference type="Proteomes" id="UP000187158">
    <property type="component" value="Unassembled WGS sequence"/>
</dbReference>
<organism evidence="2 3">
    <name type="scientific">Paenibacillus odorifer</name>
    <dbReference type="NCBI Taxonomy" id="189426"/>
    <lineage>
        <taxon>Bacteria</taxon>
        <taxon>Bacillati</taxon>
        <taxon>Bacillota</taxon>
        <taxon>Bacilli</taxon>
        <taxon>Bacillales</taxon>
        <taxon>Paenibacillaceae</taxon>
        <taxon>Paenibacillus</taxon>
    </lineage>
</organism>
<feature type="region of interest" description="Disordered" evidence="1">
    <location>
        <begin position="127"/>
        <end position="165"/>
    </location>
</feature>
<comment type="caution">
    <text evidence="2">The sequence shown here is derived from an EMBL/GenBank/DDBJ whole genome shotgun (WGS) entry which is preliminary data.</text>
</comment>
<proteinExistence type="predicted"/>
<keyword evidence="3" id="KW-1185">Reference proteome</keyword>
<evidence type="ECO:0000313" key="2">
    <source>
        <dbReference type="EMBL" id="OMD33625.1"/>
    </source>
</evidence>
<reference evidence="2 3" key="1">
    <citation type="submission" date="2016-11" db="EMBL/GenBank/DDBJ databases">
        <title>Paenibacillus species isolates.</title>
        <authorList>
            <person name="Beno S.M."/>
        </authorList>
    </citation>
    <scope>NUCLEOTIDE SEQUENCE [LARGE SCALE GENOMIC DNA]</scope>
    <source>
        <strain evidence="2 3">FSL H7-0433</strain>
    </source>
</reference>
<accession>A0ABX3GND2</accession>
<dbReference type="RefSeq" id="WP_076219036.1">
    <property type="nucleotide sequence ID" value="NZ_MPVP01000087.1"/>
</dbReference>
<sequence>MNLYTYVHNNPLINIDPTGNYCKSGNGRYAHTGGCTNSSSLFVPDTIKNNNPGRSITQLLDIYKKNLAEAVANAPKIDPHNYVVKGGAAVVPYPSAQAGKVNEALVKTIGITAAVSVGESVTEATSSNKKQQTIYHSGSMTNTNHTARPQDTKGLSAFLAPDTPK</sequence>
<name>A0ABX3GND2_9BACL</name>
<evidence type="ECO:0000256" key="1">
    <source>
        <dbReference type="SAM" id="MobiDB-lite"/>
    </source>
</evidence>
<evidence type="ECO:0008006" key="4">
    <source>
        <dbReference type="Google" id="ProtNLM"/>
    </source>
</evidence>